<gene>
    <name evidence="2" type="ORF">SAMN04488244_11187</name>
</gene>
<accession>A0A1H5ZBN2</accession>
<protein>
    <submittedName>
        <fullName evidence="2">Uncharacterized protein</fullName>
    </submittedName>
</protein>
<dbReference type="RefSeq" id="WP_103880695.1">
    <property type="nucleotide sequence ID" value="NZ_FNVG01000011.1"/>
</dbReference>
<reference evidence="3" key="1">
    <citation type="submission" date="2016-10" db="EMBL/GenBank/DDBJ databases">
        <authorList>
            <person name="Varghese N."/>
            <person name="Submissions S."/>
        </authorList>
    </citation>
    <scope>NUCLEOTIDE SEQUENCE [LARGE SCALE GENOMIC DNA]</scope>
    <source>
        <strain evidence="3">CGMCC 1.7062</strain>
    </source>
</reference>
<dbReference type="AlphaFoldDB" id="A0A1H5ZBN2"/>
<evidence type="ECO:0000313" key="2">
    <source>
        <dbReference type="EMBL" id="SEG33711.1"/>
    </source>
</evidence>
<organism evidence="2 3">
    <name type="scientific">Vibrio hangzhouensis</name>
    <dbReference type="NCBI Taxonomy" id="462991"/>
    <lineage>
        <taxon>Bacteria</taxon>
        <taxon>Pseudomonadati</taxon>
        <taxon>Pseudomonadota</taxon>
        <taxon>Gammaproteobacteria</taxon>
        <taxon>Vibrionales</taxon>
        <taxon>Vibrionaceae</taxon>
        <taxon>Vibrio</taxon>
    </lineage>
</organism>
<keyword evidence="1" id="KW-0812">Transmembrane</keyword>
<dbReference type="Proteomes" id="UP000236721">
    <property type="component" value="Unassembled WGS sequence"/>
</dbReference>
<evidence type="ECO:0000313" key="3">
    <source>
        <dbReference type="Proteomes" id="UP000236721"/>
    </source>
</evidence>
<feature type="transmembrane region" description="Helical" evidence="1">
    <location>
        <begin position="6"/>
        <end position="26"/>
    </location>
</feature>
<name>A0A1H5ZBN2_9VIBR</name>
<dbReference type="EMBL" id="FNVG01000011">
    <property type="protein sequence ID" value="SEG33711.1"/>
    <property type="molecule type" value="Genomic_DNA"/>
</dbReference>
<evidence type="ECO:0000256" key="1">
    <source>
        <dbReference type="SAM" id="Phobius"/>
    </source>
</evidence>
<keyword evidence="1" id="KW-0472">Membrane</keyword>
<keyword evidence="3" id="KW-1185">Reference proteome</keyword>
<keyword evidence="1" id="KW-1133">Transmembrane helix</keyword>
<sequence>MTFNHNLIITIALSISAIALMCFSVIQIDHTMANHALTKSIKDHEALYITTNNGSNTSLPSFSINELRPHWLESPHNINLVAKQLEWLQFYSPNLDTQIYRVLLLEQSIRMRPTWANAYFELHRALEGQSSALGEPETILTLGAQFGPYDPSINFVLIEKQLEQWPTMTIDARILLLERLVALLNAYYTHDELSVLIANSNEITRICSATRFFGIWIPECYP</sequence>
<dbReference type="OrthoDB" id="5736952at2"/>
<proteinExistence type="predicted"/>